<accession>A0A0C3JKD7</accession>
<dbReference type="AlphaFoldDB" id="A0A0C3JKD7"/>
<sequence>MKLVAGLGEFAESKGHSKSTCQRKYAGALDPESKREPMVLHVVSGHVHIASCRLHLRVLPKER</sequence>
<dbReference type="Proteomes" id="UP000054217">
    <property type="component" value="Unassembled WGS sequence"/>
</dbReference>
<gene>
    <name evidence="1" type="ORF">M404DRAFT_996436</name>
</gene>
<name>A0A0C3JKD7_PISTI</name>
<reference evidence="2" key="2">
    <citation type="submission" date="2015-01" db="EMBL/GenBank/DDBJ databases">
        <title>Evolutionary Origins and Diversification of the Mycorrhizal Mutualists.</title>
        <authorList>
            <consortium name="DOE Joint Genome Institute"/>
            <consortium name="Mycorrhizal Genomics Consortium"/>
            <person name="Kohler A."/>
            <person name="Kuo A."/>
            <person name="Nagy L.G."/>
            <person name="Floudas D."/>
            <person name="Copeland A."/>
            <person name="Barry K.W."/>
            <person name="Cichocki N."/>
            <person name="Veneault-Fourrey C."/>
            <person name="LaButti K."/>
            <person name="Lindquist E.A."/>
            <person name="Lipzen A."/>
            <person name="Lundell T."/>
            <person name="Morin E."/>
            <person name="Murat C."/>
            <person name="Riley R."/>
            <person name="Ohm R."/>
            <person name="Sun H."/>
            <person name="Tunlid A."/>
            <person name="Henrissat B."/>
            <person name="Grigoriev I.V."/>
            <person name="Hibbett D.S."/>
            <person name="Martin F."/>
        </authorList>
    </citation>
    <scope>NUCLEOTIDE SEQUENCE [LARGE SCALE GENOMIC DNA]</scope>
    <source>
        <strain evidence="2">Marx 270</strain>
    </source>
</reference>
<protein>
    <submittedName>
        <fullName evidence="1">Uncharacterized protein</fullName>
    </submittedName>
</protein>
<evidence type="ECO:0000313" key="2">
    <source>
        <dbReference type="Proteomes" id="UP000054217"/>
    </source>
</evidence>
<keyword evidence="2" id="KW-1185">Reference proteome</keyword>
<dbReference type="EMBL" id="KN831954">
    <property type="protein sequence ID" value="KIO09608.1"/>
    <property type="molecule type" value="Genomic_DNA"/>
</dbReference>
<proteinExistence type="predicted"/>
<dbReference type="InParanoid" id="A0A0C3JKD7"/>
<organism evidence="1 2">
    <name type="scientific">Pisolithus tinctorius Marx 270</name>
    <dbReference type="NCBI Taxonomy" id="870435"/>
    <lineage>
        <taxon>Eukaryota</taxon>
        <taxon>Fungi</taxon>
        <taxon>Dikarya</taxon>
        <taxon>Basidiomycota</taxon>
        <taxon>Agaricomycotina</taxon>
        <taxon>Agaricomycetes</taxon>
        <taxon>Agaricomycetidae</taxon>
        <taxon>Boletales</taxon>
        <taxon>Sclerodermatineae</taxon>
        <taxon>Pisolithaceae</taxon>
        <taxon>Pisolithus</taxon>
    </lineage>
</organism>
<evidence type="ECO:0000313" key="1">
    <source>
        <dbReference type="EMBL" id="KIO09608.1"/>
    </source>
</evidence>
<dbReference type="HOGENOM" id="CLU_2886742_0_0_1"/>
<reference evidence="1 2" key="1">
    <citation type="submission" date="2014-04" db="EMBL/GenBank/DDBJ databases">
        <authorList>
            <consortium name="DOE Joint Genome Institute"/>
            <person name="Kuo A."/>
            <person name="Kohler A."/>
            <person name="Costa M.D."/>
            <person name="Nagy L.G."/>
            <person name="Floudas D."/>
            <person name="Copeland A."/>
            <person name="Barry K.W."/>
            <person name="Cichocki N."/>
            <person name="Veneault-Fourrey C."/>
            <person name="LaButti K."/>
            <person name="Lindquist E.A."/>
            <person name="Lipzen A."/>
            <person name="Lundell T."/>
            <person name="Morin E."/>
            <person name="Murat C."/>
            <person name="Sun H."/>
            <person name="Tunlid A."/>
            <person name="Henrissat B."/>
            <person name="Grigoriev I.V."/>
            <person name="Hibbett D.S."/>
            <person name="Martin F."/>
            <person name="Nordberg H.P."/>
            <person name="Cantor M.N."/>
            <person name="Hua S.X."/>
        </authorList>
    </citation>
    <scope>NUCLEOTIDE SEQUENCE [LARGE SCALE GENOMIC DNA]</scope>
    <source>
        <strain evidence="1 2">Marx 270</strain>
    </source>
</reference>